<keyword evidence="3" id="KW-0378">Hydrolase</keyword>
<dbReference type="PANTHER" id="PTHR46915:SF6">
    <property type="entry name" value="CYSTEINE PROTEINASES SUPERFAMILY PROTEIN"/>
    <property type="match status" value="1"/>
</dbReference>
<dbReference type="Gene3D" id="3.40.395.10">
    <property type="entry name" value="Adenoviral Proteinase, Chain A"/>
    <property type="match status" value="1"/>
</dbReference>
<keyword evidence="2" id="KW-0645">Protease</keyword>
<sequence length="293" mass="34826">MAKRKREVGILPVDVDSSISEAYARASKHRSCWKHMFVSLYAHKKKISKRKAEELRRSFELTSKCFLGTFPSRERSKRRIKHKNKIAKVIKENKRLNSAEFDCYFQSLWKSFPEDKRTSFTYLDSMWFHLYMKAPFKGKVLTWIKRKQIFLKKYVLVPIVGWGHWSLLIFCHLGESSESKARTPCMLLLDSLAVADPRRLEPDIRKFVFDIYRSEGRSENRKLIYQIPLFLPKVPQQRNGEECGKYVLHFINLFVLGAPDDFSIKNYPYFMNQNWFSLECMERFSEELESFGK</sequence>
<protein>
    <recommendedName>
        <fullName evidence="5">Ubiquitin-like protease family profile domain-containing protein</fullName>
    </recommendedName>
</protein>
<dbReference type="PANTHER" id="PTHR46915">
    <property type="entry name" value="UBIQUITIN-LIKE PROTEASE 4-RELATED"/>
    <property type="match status" value="1"/>
</dbReference>
<reference evidence="6 7" key="1">
    <citation type="journal article" date="2014" name="PLoS ONE">
        <title>Global Analysis of Gene Expression Profiles in Physic Nut (Jatropha curcas L.) Seedlings Exposed to Salt Stress.</title>
        <authorList>
            <person name="Zhang L."/>
            <person name="Zhang C."/>
            <person name="Wu P."/>
            <person name="Chen Y."/>
            <person name="Li M."/>
            <person name="Jiang H."/>
            <person name="Wu G."/>
        </authorList>
    </citation>
    <scope>NUCLEOTIDE SEQUENCE [LARGE SCALE GENOMIC DNA]</scope>
    <source>
        <strain evidence="7">cv. GZQX0401</strain>
        <tissue evidence="6">Young leaves</tissue>
    </source>
</reference>
<dbReference type="OrthoDB" id="1939479at2759"/>
<dbReference type="GO" id="GO:0016926">
    <property type="term" value="P:protein desumoylation"/>
    <property type="evidence" value="ECO:0007669"/>
    <property type="project" value="UniProtKB-ARBA"/>
</dbReference>
<evidence type="ECO:0000256" key="4">
    <source>
        <dbReference type="ARBA" id="ARBA00022807"/>
    </source>
</evidence>
<dbReference type="PROSITE" id="PS50600">
    <property type="entry name" value="ULP_PROTEASE"/>
    <property type="match status" value="1"/>
</dbReference>
<dbReference type="STRING" id="180498.A0A067K4B7"/>
<dbReference type="KEGG" id="jcu:105640245"/>
<name>A0A067K4B7_JATCU</name>
<dbReference type="InterPro" id="IPR038765">
    <property type="entry name" value="Papain-like_cys_pep_sf"/>
</dbReference>
<evidence type="ECO:0000313" key="7">
    <source>
        <dbReference type="Proteomes" id="UP000027138"/>
    </source>
</evidence>
<dbReference type="GO" id="GO:0006508">
    <property type="term" value="P:proteolysis"/>
    <property type="evidence" value="ECO:0007669"/>
    <property type="project" value="UniProtKB-KW"/>
</dbReference>
<dbReference type="Proteomes" id="UP000027138">
    <property type="component" value="Unassembled WGS sequence"/>
</dbReference>
<evidence type="ECO:0000313" key="6">
    <source>
        <dbReference type="EMBL" id="KDP30972.1"/>
    </source>
</evidence>
<organism evidence="6 7">
    <name type="scientific">Jatropha curcas</name>
    <name type="common">Barbados nut</name>
    <dbReference type="NCBI Taxonomy" id="180498"/>
    <lineage>
        <taxon>Eukaryota</taxon>
        <taxon>Viridiplantae</taxon>
        <taxon>Streptophyta</taxon>
        <taxon>Embryophyta</taxon>
        <taxon>Tracheophyta</taxon>
        <taxon>Spermatophyta</taxon>
        <taxon>Magnoliopsida</taxon>
        <taxon>eudicotyledons</taxon>
        <taxon>Gunneridae</taxon>
        <taxon>Pentapetalae</taxon>
        <taxon>rosids</taxon>
        <taxon>fabids</taxon>
        <taxon>Malpighiales</taxon>
        <taxon>Euphorbiaceae</taxon>
        <taxon>Crotonoideae</taxon>
        <taxon>Jatropheae</taxon>
        <taxon>Jatropha</taxon>
    </lineage>
</organism>
<dbReference type="InterPro" id="IPR003653">
    <property type="entry name" value="Peptidase_C48_C"/>
</dbReference>
<comment type="similarity">
    <text evidence="1">Belongs to the peptidase C48 family.</text>
</comment>
<evidence type="ECO:0000256" key="2">
    <source>
        <dbReference type="ARBA" id="ARBA00022670"/>
    </source>
</evidence>
<evidence type="ECO:0000256" key="3">
    <source>
        <dbReference type="ARBA" id="ARBA00022801"/>
    </source>
</evidence>
<evidence type="ECO:0000256" key="1">
    <source>
        <dbReference type="ARBA" id="ARBA00005234"/>
    </source>
</evidence>
<evidence type="ECO:0000259" key="5">
    <source>
        <dbReference type="PROSITE" id="PS50600"/>
    </source>
</evidence>
<keyword evidence="4" id="KW-0788">Thiol protease</keyword>
<dbReference type="SUPFAM" id="SSF54001">
    <property type="entry name" value="Cysteine proteinases"/>
    <property type="match status" value="1"/>
</dbReference>
<gene>
    <name evidence="6" type="ORF">JCGZ_11348</name>
</gene>
<dbReference type="EMBL" id="KK914632">
    <property type="protein sequence ID" value="KDP30972.1"/>
    <property type="molecule type" value="Genomic_DNA"/>
</dbReference>
<dbReference type="GO" id="GO:0008234">
    <property type="term" value="F:cysteine-type peptidase activity"/>
    <property type="evidence" value="ECO:0007669"/>
    <property type="project" value="UniProtKB-KW"/>
</dbReference>
<accession>A0A067K4B7</accession>
<feature type="domain" description="Ubiquitin-like protease family profile" evidence="5">
    <location>
        <begin position="80"/>
        <end position="254"/>
    </location>
</feature>
<keyword evidence="7" id="KW-1185">Reference proteome</keyword>
<proteinExistence type="inferred from homology"/>
<dbReference type="Pfam" id="PF02902">
    <property type="entry name" value="Peptidase_C48"/>
    <property type="match status" value="1"/>
</dbReference>
<dbReference type="AlphaFoldDB" id="A0A067K4B7"/>